<dbReference type="InterPro" id="IPR010982">
    <property type="entry name" value="Lambda_DNA-bd_dom_sf"/>
</dbReference>
<evidence type="ECO:0000313" key="2">
    <source>
        <dbReference type="EMBL" id="MDQ5766894.1"/>
    </source>
</evidence>
<accession>A0ABU0Y2H4</accession>
<dbReference type="InterPro" id="IPR001387">
    <property type="entry name" value="Cro/C1-type_HTH"/>
</dbReference>
<name>A0ABU0Y2H4_9GAMM</name>
<dbReference type="EMBL" id="JAVFKN010000001">
    <property type="protein sequence ID" value="MDQ5766894.1"/>
    <property type="molecule type" value="Genomic_DNA"/>
</dbReference>
<dbReference type="Proteomes" id="UP001223336">
    <property type="component" value="Unassembled WGS sequence"/>
</dbReference>
<organism evidence="2 3">
    <name type="scientific">Thiothrix subterranea</name>
    <dbReference type="NCBI Taxonomy" id="2735563"/>
    <lineage>
        <taxon>Bacteria</taxon>
        <taxon>Pseudomonadati</taxon>
        <taxon>Pseudomonadota</taxon>
        <taxon>Gammaproteobacteria</taxon>
        <taxon>Thiotrichales</taxon>
        <taxon>Thiotrichaceae</taxon>
        <taxon>Thiothrix</taxon>
    </lineage>
</organism>
<keyword evidence="3" id="KW-1185">Reference proteome</keyword>
<protein>
    <submittedName>
        <fullName evidence="2">Helix-turn-helix transcriptional regulator</fullName>
    </submittedName>
</protein>
<dbReference type="Gene3D" id="1.10.260.40">
    <property type="entry name" value="lambda repressor-like DNA-binding domains"/>
    <property type="match status" value="1"/>
</dbReference>
<sequence length="176" mass="20002">MFNEVSNGRIVLNTQKLKLLRERRGLSQEKMADVCQSRKIRISLSSIKRAETGNPMLYRIAAEFAKFHQTHIDDLLNFCHKNHASLSIPDRIPPPDITHLEQAAHHADNIALASCYWLACIRFYILNQDTEKAMIALDKVNGFMSALQKSNDRFSLNANDRQDILGTSVNISPLQL</sequence>
<evidence type="ECO:0000313" key="3">
    <source>
        <dbReference type="Proteomes" id="UP001223336"/>
    </source>
</evidence>
<proteinExistence type="predicted"/>
<gene>
    <name evidence="2" type="ORF">RCC75_00015</name>
</gene>
<dbReference type="SUPFAM" id="SSF47413">
    <property type="entry name" value="lambda repressor-like DNA-binding domains"/>
    <property type="match status" value="1"/>
</dbReference>
<dbReference type="CDD" id="cd00093">
    <property type="entry name" value="HTH_XRE"/>
    <property type="match status" value="1"/>
</dbReference>
<dbReference type="RefSeq" id="WP_308133144.1">
    <property type="nucleotide sequence ID" value="NZ_CP133197.1"/>
</dbReference>
<dbReference type="PROSITE" id="PS50943">
    <property type="entry name" value="HTH_CROC1"/>
    <property type="match status" value="1"/>
</dbReference>
<evidence type="ECO:0000259" key="1">
    <source>
        <dbReference type="PROSITE" id="PS50943"/>
    </source>
</evidence>
<comment type="caution">
    <text evidence="2">The sequence shown here is derived from an EMBL/GenBank/DDBJ whole genome shotgun (WGS) entry which is preliminary data.</text>
</comment>
<feature type="domain" description="HTH cro/C1-type" evidence="1">
    <location>
        <begin position="17"/>
        <end position="75"/>
    </location>
</feature>
<reference evidence="2 3" key="1">
    <citation type="submission" date="2023-08" db="EMBL/GenBank/DDBJ databases">
        <title>New molecular markers tilS and rpoB for phylogenetic and monitoring studies of the genus Thiothrix biodiversity.</title>
        <authorList>
            <person name="Ravin N.V."/>
            <person name="Smolyakov D."/>
            <person name="Markov N.D."/>
            <person name="Beletsky A.V."/>
            <person name="Mardanov A.V."/>
            <person name="Rudenko T.S."/>
            <person name="Grabovich M.Y."/>
        </authorList>
    </citation>
    <scope>NUCLEOTIDE SEQUENCE [LARGE SCALE GENOMIC DNA]</scope>
    <source>
        <strain evidence="2 3">H33</strain>
    </source>
</reference>